<dbReference type="InterPro" id="IPR000209">
    <property type="entry name" value="Peptidase_S8/S53_dom"/>
</dbReference>
<evidence type="ECO:0000256" key="6">
    <source>
        <dbReference type="SAM" id="Phobius"/>
    </source>
</evidence>
<dbReference type="Pfam" id="PF00082">
    <property type="entry name" value="Peptidase_S8"/>
    <property type="match status" value="1"/>
</dbReference>
<dbReference type="GO" id="GO:0006508">
    <property type="term" value="P:proteolysis"/>
    <property type="evidence" value="ECO:0007669"/>
    <property type="project" value="UniProtKB-KW"/>
</dbReference>
<dbReference type="Proteomes" id="UP000502996">
    <property type="component" value="Chromosome"/>
</dbReference>
<evidence type="ECO:0000256" key="3">
    <source>
        <dbReference type="ARBA" id="ARBA00022801"/>
    </source>
</evidence>
<keyword evidence="2 5" id="KW-0645">Protease</keyword>
<evidence type="ECO:0000256" key="2">
    <source>
        <dbReference type="ARBA" id="ARBA00022670"/>
    </source>
</evidence>
<keyword evidence="6" id="KW-1133">Transmembrane helix</keyword>
<organism evidence="9 10">
    <name type="scientific">Nocardioides anomalus</name>
    <dbReference type="NCBI Taxonomy" id="2712223"/>
    <lineage>
        <taxon>Bacteria</taxon>
        <taxon>Bacillati</taxon>
        <taxon>Actinomycetota</taxon>
        <taxon>Actinomycetes</taxon>
        <taxon>Propionibacteriales</taxon>
        <taxon>Nocardioidaceae</taxon>
        <taxon>Nocardioides</taxon>
    </lineage>
</organism>
<evidence type="ECO:0000313" key="9">
    <source>
        <dbReference type="EMBL" id="QIG44943.1"/>
    </source>
</evidence>
<feature type="active site" description="Charge relay system" evidence="5">
    <location>
        <position position="114"/>
    </location>
</feature>
<evidence type="ECO:0000259" key="8">
    <source>
        <dbReference type="Pfam" id="PF00082"/>
    </source>
</evidence>
<dbReference type="KEGG" id="nano:G5V58_21165"/>
<gene>
    <name evidence="9" type="ORF">G5V58_21165</name>
</gene>
<keyword evidence="10" id="KW-1185">Reference proteome</keyword>
<dbReference type="InterPro" id="IPR022398">
    <property type="entry name" value="Peptidase_S8_His-AS"/>
</dbReference>
<feature type="chain" id="PRO_5026067895" evidence="7">
    <location>
        <begin position="31"/>
        <end position="431"/>
    </location>
</feature>
<name>A0A6G6WIH2_9ACTN</name>
<dbReference type="Gene3D" id="3.40.50.200">
    <property type="entry name" value="Peptidase S8/S53 domain"/>
    <property type="match status" value="1"/>
</dbReference>
<feature type="active site" description="Charge relay system" evidence="5">
    <location>
        <position position="85"/>
    </location>
</feature>
<evidence type="ECO:0000256" key="7">
    <source>
        <dbReference type="SAM" id="SignalP"/>
    </source>
</evidence>
<dbReference type="InterPro" id="IPR015500">
    <property type="entry name" value="Peptidase_S8_subtilisin-rel"/>
</dbReference>
<keyword evidence="6" id="KW-0472">Membrane</keyword>
<evidence type="ECO:0000256" key="5">
    <source>
        <dbReference type="PROSITE-ProRule" id="PRU01240"/>
    </source>
</evidence>
<dbReference type="InterPro" id="IPR036852">
    <property type="entry name" value="Peptidase_S8/S53_dom_sf"/>
</dbReference>
<dbReference type="AlphaFoldDB" id="A0A6G6WIH2"/>
<keyword evidence="7" id="KW-0732">Signal</keyword>
<feature type="domain" description="Peptidase S8/S53" evidence="8">
    <location>
        <begin position="76"/>
        <end position="354"/>
    </location>
</feature>
<evidence type="ECO:0000256" key="4">
    <source>
        <dbReference type="ARBA" id="ARBA00022825"/>
    </source>
</evidence>
<keyword evidence="4 5" id="KW-0720">Serine protease</keyword>
<dbReference type="PRINTS" id="PR00723">
    <property type="entry name" value="SUBTILISIN"/>
</dbReference>
<dbReference type="PROSITE" id="PS00137">
    <property type="entry name" value="SUBTILASE_HIS"/>
    <property type="match status" value="1"/>
</dbReference>
<feature type="transmembrane region" description="Helical" evidence="6">
    <location>
        <begin position="404"/>
        <end position="425"/>
    </location>
</feature>
<protein>
    <submittedName>
        <fullName evidence="9">S8 family serine peptidase</fullName>
    </submittedName>
</protein>
<dbReference type="InterPro" id="IPR023827">
    <property type="entry name" value="Peptidase_S8_Asp-AS"/>
</dbReference>
<proteinExistence type="inferred from homology"/>
<comment type="similarity">
    <text evidence="1 5">Belongs to the peptidase S8 family.</text>
</comment>
<dbReference type="PROSITE" id="PS51257">
    <property type="entry name" value="PROKAR_LIPOPROTEIN"/>
    <property type="match status" value="1"/>
</dbReference>
<dbReference type="RefSeq" id="WP_165237010.1">
    <property type="nucleotide sequence ID" value="NZ_CP049257.1"/>
</dbReference>
<feature type="signal peptide" evidence="7">
    <location>
        <begin position="1"/>
        <end position="30"/>
    </location>
</feature>
<dbReference type="PROSITE" id="PS51892">
    <property type="entry name" value="SUBTILASE"/>
    <property type="match status" value="1"/>
</dbReference>
<sequence length="431" mass="44368">MSRARTAAVAAGAGLVASCLVVAGPAPAYAQSVDCTQITPDAVPESPLQATTDNKPFEEMDVQRVWDRLGSPDAAGKDVTVAVLDSGVVTDGTSIPVLPDRPPAGAKAPPSYYHGTAVAGLVAGAPDAEGNPVGIAPGAKILDVQVYDDPTQDASDTNALLDPANVVAGLDQVLQRVDQLNVKVVTIALQLPDDAGVDDRIAQLWQRGVVVVAPTGNRPSGESDLPELLGEEYEAHRPGEDVAGLIHPADQPDVVGANSTVAGADGDPDPTAPVLENSDTDVAVPTAYATSYSLLGGTCYLAVPATSWATAEVSGVLAILASAHPDDNPAQLVARLRYTAAGRTDLPNTLVGAGVVQPYQALTRPMEIDTDGTVLSAGTVVDQPQELSVPEEPADVLASTRDNAVWWGLVAGGLLLLTLVLRPVLARRRRS</sequence>
<keyword evidence="3 5" id="KW-0378">Hydrolase</keyword>
<reference evidence="9 10" key="1">
    <citation type="submission" date="2020-02" db="EMBL/GenBank/DDBJ databases">
        <title>Full genome sequence of Nocardioides sp. R-3366.</title>
        <authorList>
            <person name="Im W.-T."/>
        </authorList>
    </citation>
    <scope>NUCLEOTIDE SEQUENCE [LARGE SCALE GENOMIC DNA]</scope>
    <source>
        <strain evidence="9 10">R-3366</strain>
    </source>
</reference>
<accession>A0A6G6WIH2</accession>
<keyword evidence="6" id="KW-0812">Transmembrane</keyword>
<dbReference type="EMBL" id="CP049257">
    <property type="protein sequence ID" value="QIG44943.1"/>
    <property type="molecule type" value="Genomic_DNA"/>
</dbReference>
<evidence type="ECO:0000313" key="10">
    <source>
        <dbReference type="Proteomes" id="UP000502996"/>
    </source>
</evidence>
<dbReference type="GO" id="GO:0004252">
    <property type="term" value="F:serine-type endopeptidase activity"/>
    <property type="evidence" value="ECO:0007669"/>
    <property type="project" value="UniProtKB-UniRule"/>
</dbReference>
<dbReference type="SUPFAM" id="SSF52743">
    <property type="entry name" value="Subtilisin-like"/>
    <property type="match status" value="1"/>
</dbReference>
<evidence type="ECO:0000256" key="1">
    <source>
        <dbReference type="ARBA" id="ARBA00011073"/>
    </source>
</evidence>
<feature type="active site" description="Charge relay system" evidence="5">
    <location>
        <position position="307"/>
    </location>
</feature>
<dbReference type="PANTHER" id="PTHR43806">
    <property type="entry name" value="PEPTIDASE S8"/>
    <property type="match status" value="1"/>
</dbReference>
<dbReference type="PANTHER" id="PTHR43806:SF11">
    <property type="entry name" value="CEREVISIN-RELATED"/>
    <property type="match status" value="1"/>
</dbReference>
<dbReference type="InterPro" id="IPR050131">
    <property type="entry name" value="Peptidase_S8_subtilisin-like"/>
</dbReference>
<dbReference type="PROSITE" id="PS00136">
    <property type="entry name" value="SUBTILASE_ASP"/>
    <property type="match status" value="1"/>
</dbReference>